<sequence length="1752" mass="204911">MKQQYFSQPHRFHDFSNFPKSRKPLQPLNKNYQSHSRIANKKQTIQNKPPQINFQKQFIHNNRQIRQFTKPNFLQQTNKQKQIYQPNHPSRNNNFPNQSPFFNAFQNKTRNSHSTNTQINQRNQRSNKIDHIYQINQRNLTNLTNQRNPRNNKIYQTNQRNLINQKTDQISQRNHQINQRNLTNQTNHKNNQIYQTVQKNYTNNQSNPRQQINQRNQITHKNQKNHQQNALPIQHQYKSQQNINSNSTNFQNVQRKHNQNNKTNQQTLDRFFRTSKNKQTNNSQQPKINNHQSNNNYNSNFRTNSNKNTFNQNNNQFSMNTNSKKIPNNSFHNFNASISAQPGVFSDMFQDEDGVGNTIPNNNTRNNQSNQSNQSNQRSFFSRQNNFPNKNQFRNQKSATRKQATPLMTIKESEELRKQHLEETIFPKPRSTYDEGTFPKIDEAASETWIYPTNYPIRNYQFNISQTALFHNTLVALPTGLGKTLIAAVVMYNYFRWFPTGKILFLAPTKPLVHQQIDAVSKIIGVTKNDGCEITGQTNPELRKDLYKHKRVFFATPQTIVNDLNRGILLANEVVCLILDEAHKATGNYDYCNIIKKVLNSTNKFRILGLSATPGATNQQIQRIIGNLMITKLEVRTDDSDTPSLDIYPYLNQKKIEEIVVPIKDNGIFNQVISIYAPYLNNLIGALYDNGVFWTQDLESASKGSLVKSFQKFTKTKSTYNGQKIPFYKFVNLIETFSSAISLFYGFQLLLNYGLKSFFDFLKNQYSSENQNSNGNQNNKGANKSQLRNSKKKFLNSETYQKLMHYLTQVFEKKGIESHPKLTKLKKIIVNHFRTCQNNDTRVMIFSNYRTSVIEITSILSELPTIKIMPFIGQSSTNSQRGYTQLEQQLIIEKFKQGCYNTLVSTSIGEEGLDIGEVDLIICYDAQSDPKRTVQRFGRTGRKRKGKVIILLTEGKEEKIYQFNKKKKKFVQKQLLNSKQFLFYKSKNSVLNFKKKPKLMKTKILIPSDNLLNKDLANKRKNQSRALQLMKDNDGAYYFIKVSKKDLKKKSIFLSRTEQSFFDNHYKLKHPQKVPELSLTKNITQQHFPSTFFNFGHSSVTNNFMKHLRNIREIKNIEIHLDDEWVFKNQILANFDYVDDPLYPKEDGTITFNLNGNNHQTQLPLSSPKLKSNNNEEEYKGKKKQKKQKRQKRQKKQKGKQKQKQKQNLTTNNKKERKKKKNEKLNKIITLKTQEIEKEQENSIKEKETKQEKKIEKIKNPTTLNNNHQSNNNYNSNSRTNSNKDTFNQNNNQFSLNTNSNKIPNNSFYDFNASISAQPGVFSNMFQDDDDGDDDDKYKNKDKGKDTNNNTKKNNNNNNPNNDKPYGFKNTDRGSENNNRNNNKEMIDRNNHESNFFDEDFSDGFFVEIEDIITNNNSTKKNPKGYKTPKKNKRQINKKYSVLTQSLKRRCLNGSPLKIVNSNFITKKLVENMNQINNNENESNMTMKKANIHINHNNINERVKGEGKKKEKDQKMKTKNKNETKQPRSPNKKLLQNSQIMKNIIMKKENKKRKKPFFIDLTDITNLNQNGNVRVNNNNNDKENKKPNNICNKKKGNKQNMIKKNQKQNQKQKKKKKKKKIQKQKQKQNNKNRQKQKQKKKNTKNNKKNFNTIKLISQTNKKNYSKANKNLENNAISAYDDVHTSEIEEEFGDHNYILGSLEDFVINSSQNKVEIKSSQDSNFIPKGFESESDYDTSESSSSEIDNFSDFLY</sequence>
<comment type="similarity">
    <text evidence="2">Belongs to the DEAD box helicase family. DEAH subfamily. FANCM sub-subfamily.</text>
</comment>
<feature type="compositionally biased region" description="Basic residues" evidence="8">
    <location>
        <begin position="1604"/>
        <end position="1647"/>
    </location>
</feature>
<evidence type="ECO:0000256" key="5">
    <source>
        <dbReference type="ARBA" id="ARBA00022806"/>
    </source>
</evidence>
<proteinExistence type="inferred from homology"/>
<keyword evidence="7" id="KW-0539">Nucleus</keyword>
<feature type="region of interest" description="Disordered" evidence="8">
    <location>
        <begin position="1496"/>
        <end position="1536"/>
    </location>
</feature>
<feature type="compositionally biased region" description="Basic and acidic residues" evidence="8">
    <location>
        <begin position="1336"/>
        <end position="1346"/>
    </location>
</feature>
<dbReference type="GO" id="GO:0009378">
    <property type="term" value="F:four-way junction helicase activity"/>
    <property type="evidence" value="ECO:0007669"/>
    <property type="project" value="TreeGrafter"/>
</dbReference>
<dbReference type="InterPro" id="IPR027417">
    <property type="entry name" value="P-loop_NTPase"/>
</dbReference>
<feature type="compositionally biased region" description="Polar residues" evidence="8">
    <location>
        <begin position="1153"/>
        <end position="1173"/>
    </location>
</feature>
<comment type="caution">
    <text evidence="11">The sequence shown here is derived from an EMBL/GenBank/DDBJ whole genome shotgun (WGS) entry which is preliminary data.</text>
</comment>
<dbReference type="GO" id="GO:0043138">
    <property type="term" value="F:3'-5' DNA helicase activity"/>
    <property type="evidence" value="ECO:0007669"/>
    <property type="project" value="TreeGrafter"/>
</dbReference>
<accession>A0AAV7Z0U8</accession>
<dbReference type="InterPro" id="IPR044749">
    <property type="entry name" value="FANCM_DEXDc"/>
</dbReference>
<evidence type="ECO:0000256" key="3">
    <source>
        <dbReference type="ARBA" id="ARBA00022741"/>
    </source>
</evidence>
<evidence type="ECO:0000256" key="6">
    <source>
        <dbReference type="ARBA" id="ARBA00022840"/>
    </source>
</evidence>
<feature type="compositionally biased region" description="Low complexity" evidence="8">
    <location>
        <begin position="361"/>
        <end position="387"/>
    </location>
</feature>
<reference evidence="11" key="1">
    <citation type="submission" date="2022-08" db="EMBL/GenBank/DDBJ databases">
        <title>Novel sulphate-reducing endosymbionts in the free-living metamonad Anaeramoeba.</title>
        <authorList>
            <person name="Jerlstrom-Hultqvist J."/>
            <person name="Cepicka I."/>
            <person name="Gallot-Lavallee L."/>
            <person name="Salas-Leiva D."/>
            <person name="Curtis B.A."/>
            <person name="Zahonova K."/>
            <person name="Pipaliya S."/>
            <person name="Dacks J."/>
            <person name="Roger A.J."/>
        </authorList>
    </citation>
    <scope>NUCLEOTIDE SEQUENCE</scope>
    <source>
        <strain evidence="11">Busselton2</strain>
    </source>
</reference>
<dbReference type="PROSITE" id="PS51194">
    <property type="entry name" value="HELICASE_CTER"/>
    <property type="match status" value="1"/>
</dbReference>
<dbReference type="CDD" id="cd18801">
    <property type="entry name" value="SF2_C_FANCM_Hef"/>
    <property type="match status" value="1"/>
</dbReference>
<feature type="domain" description="Helicase ATP-binding" evidence="9">
    <location>
        <begin position="464"/>
        <end position="632"/>
    </location>
</feature>
<dbReference type="GO" id="GO:0016787">
    <property type="term" value="F:hydrolase activity"/>
    <property type="evidence" value="ECO:0007669"/>
    <property type="project" value="UniProtKB-KW"/>
</dbReference>
<dbReference type="GO" id="GO:0036297">
    <property type="term" value="P:interstrand cross-link repair"/>
    <property type="evidence" value="ECO:0007669"/>
    <property type="project" value="TreeGrafter"/>
</dbReference>
<dbReference type="PROSITE" id="PS51192">
    <property type="entry name" value="HELICASE_ATP_BIND_1"/>
    <property type="match status" value="1"/>
</dbReference>
<feature type="compositionally biased region" description="Low complexity" evidence="8">
    <location>
        <begin position="1347"/>
        <end position="1365"/>
    </location>
</feature>
<feature type="region of interest" description="Disordered" evidence="8">
    <location>
        <begin position="1"/>
        <end position="34"/>
    </location>
</feature>
<comment type="subcellular location">
    <subcellularLocation>
        <location evidence="1">Nucleus</location>
    </subcellularLocation>
</comment>
<feature type="compositionally biased region" description="Basic residues" evidence="8">
    <location>
        <begin position="1181"/>
        <end position="1205"/>
    </location>
</feature>
<protein>
    <submittedName>
        <fullName evidence="11">Fanconi anemia group m protein</fullName>
    </submittedName>
</protein>
<feature type="region of interest" description="Disordered" evidence="8">
    <location>
        <begin position="1715"/>
        <end position="1752"/>
    </location>
</feature>
<evidence type="ECO:0000313" key="11">
    <source>
        <dbReference type="EMBL" id="KAJ3435698.1"/>
    </source>
</evidence>
<dbReference type="SUPFAM" id="SSF52540">
    <property type="entry name" value="P-loop containing nucleoside triphosphate hydrolases"/>
    <property type="match status" value="1"/>
</dbReference>
<evidence type="ECO:0000256" key="7">
    <source>
        <dbReference type="ARBA" id="ARBA00023242"/>
    </source>
</evidence>
<dbReference type="PANTHER" id="PTHR14025">
    <property type="entry name" value="FANCONI ANEMIA GROUP M FANCM FAMILY MEMBER"/>
    <property type="match status" value="1"/>
</dbReference>
<feature type="compositionally biased region" description="Low complexity" evidence="8">
    <location>
        <begin position="1569"/>
        <end position="1579"/>
    </location>
</feature>
<feature type="compositionally biased region" description="Polar residues" evidence="8">
    <location>
        <begin position="277"/>
        <end position="288"/>
    </location>
</feature>
<dbReference type="Pfam" id="PF04851">
    <property type="entry name" value="ResIII"/>
    <property type="match status" value="1"/>
</dbReference>
<keyword evidence="3" id="KW-0547">Nucleotide-binding</keyword>
<evidence type="ECO:0000256" key="2">
    <source>
        <dbReference type="ARBA" id="ARBA00009889"/>
    </source>
</evidence>
<evidence type="ECO:0000256" key="8">
    <source>
        <dbReference type="SAM" id="MobiDB-lite"/>
    </source>
</evidence>
<dbReference type="SMART" id="SM00487">
    <property type="entry name" value="DEXDc"/>
    <property type="match status" value="1"/>
</dbReference>
<evidence type="ECO:0000259" key="10">
    <source>
        <dbReference type="PROSITE" id="PS51194"/>
    </source>
</evidence>
<dbReference type="FunFam" id="3.40.50.300:FF:000861">
    <property type="entry name" value="Fanconi anemia, complementation group M"/>
    <property type="match status" value="1"/>
</dbReference>
<feature type="region of interest" description="Disordered" evidence="8">
    <location>
        <begin position="346"/>
        <end position="409"/>
    </location>
</feature>
<feature type="region of interest" description="Disordered" evidence="8">
    <location>
        <begin position="277"/>
        <end position="334"/>
    </location>
</feature>
<dbReference type="SMART" id="SM00490">
    <property type="entry name" value="HELICc"/>
    <property type="match status" value="1"/>
</dbReference>
<feature type="region of interest" description="Disordered" evidence="8">
    <location>
        <begin position="1153"/>
        <end position="1301"/>
    </location>
</feature>
<evidence type="ECO:0000256" key="1">
    <source>
        <dbReference type="ARBA" id="ARBA00004123"/>
    </source>
</evidence>
<dbReference type="PANTHER" id="PTHR14025:SF20">
    <property type="entry name" value="FANCONI ANEMIA GROUP M PROTEIN"/>
    <property type="match status" value="1"/>
</dbReference>
<dbReference type="InterPro" id="IPR001650">
    <property type="entry name" value="Helicase_C-like"/>
</dbReference>
<feature type="compositionally biased region" description="Basic and acidic residues" evidence="8">
    <location>
        <begin position="1499"/>
        <end position="1526"/>
    </location>
</feature>
<gene>
    <name evidence="11" type="ORF">M0812_19440</name>
</gene>
<feature type="compositionally biased region" description="Low complexity" evidence="8">
    <location>
        <begin position="1737"/>
        <end position="1752"/>
    </location>
</feature>
<evidence type="ECO:0000256" key="4">
    <source>
        <dbReference type="ARBA" id="ARBA00022801"/>
    </source>
</evidence>
<organism evidence="11 12">
    <name type="scientific">Anaeramoeba flamelloides</name>
    <dbReference type="NCBI Taxonomy" id="1746091"/>
    <lineage>
        <taxon>Eukaryota</taxon>
        <taxon>Metamonada</taxon>
        <taxon>Anaeramoebidae</taxon>
        <taxon>Anaeramoeba</taxon>
    </lineage>
</organism>
<dbReference type="CDD" id="cd18033">
    <property type="entry name" value="DEXDc_FANCM"/>
    <property type="match status" value="1"/>
</dbReference>
<feature type="compositionally biased region" description="Polar residues" evidence="8">
    <location>
        <begin position="325"/>
        <end position="334"/>
    </location>
</feature>
<feature type="compositionally biased region" description="Low complexity" evidence="8">
    <location>
        <begin position="1260"/>
        <end position="1301"/>
    </location>
</feature>
<feature type="compositionally biased region" description="Polar residues" evidence="8">
    <location>
        <begin position="108"/>
        <end position="126"/>
    </location>
</feature>
<name>A0AAV7Z0U8_9EUKA</name>
<keyword evidence="4" id="KW-0378">Hydrolase</keyword>
<feature type="region of interest" description="Disordered" evidence="8">
    <location>
        <begin position="1322"/>
        <end position="1390"/>
    </location>
</feature>
<keyword evidence="5" id="KW-0347">Helicase</keyword>
<dbReference type="Pfam" id="PF00271">
    <property type="entry name" value="Helicase_C"/>
    <property type="match status" value="1"/>
</dbReference>
<dbReference type="Gene3D" id="3.40.50.300">
    <property type="entry name" value="P-loop containing nucleotide triphosphate hydrolases"/>
    <property type="match status" value="2"/>
</dbReference>
<dbReference type="GO" id="GO:0005634">
    <property type="term" value="C:nucleus"/>
    <property type="evidence" value="ECO:0007669"/>
    <property type="project" value="UniProtKB-SubCell"/>
</dbReference>
<dbReference type="GO" id="GO:0000400">
    <property type="term" value="F:four-way junction DNA binding"/>
    <property type="evidence" value="ECO:0007669"/>
    <property type="project" value="TreeGrafter"/>
</dbReference>
<dbReference type="InterPro" id="IPR014001">
    <property type="entry name" value="Helicase_ATP-bd"/>
</dbReference>
<feature type="compositionally biased region" description="Basic and acidic residues" evidence="8">
    <location>
        <begin position="1234"/>
        <end position="1259"/>
    </location>
</feature>
<evidence type="ECO:0000259" key="9">
    <source>
        <dbReference type="PROSITE" id="PS51192"/>
    </source>
</evidence>
<dbReference type="GO" id="GO:0005524">
    <property type="term" value="F:ATP binding"/>
    <property type="evidence" value="ECO:0007669"/>
    <property type="project" value="UniProtKB-KW"/>
</dbReference>
<keyword evidence="6" id="KW-0067">ATP-binding</keyword>
<feature type="region of interest" description="Disordered" evidence="8">
    <location>
        <begin position="1569"/>
        <end position="1658"/>
    </location>
</feature>
<feature type="compositionally biased region" description="Low complexity" evidence="8">
    <location>
        <begin position="289"/>
        <end position="324"/>
    </location>
</feature>
<feature type="region of interest" description="Disordered" evidence="8">
    <location>
        <begin position="107"/>
        <end position="127"/>
    </location>
</feature>
<dbReference type="InterPro" id="IPR006935">
    <property type="entry name" value="Helicase/UvrB_N"/>
</dbReference>
<dbReference type="Proteomes" id="UP001146793">
    <property type="component" value="Unassembled WGS sequence"/>
</dbReference>
<evidence type="ECO:0000313" key="12">
    <source>
        <dbReference type="Proteomes" id="UP001146793"/>
    </source>
</evidence>
<dbReference type="EMBL" id="JANTQA010000038">
    <property type="protein sequence ID" value="KAJ3435698.1"/>
    <property type="molecule type" value="Genomic_DNA"/>
</dbReference>
<feature type="domain" description="Helicase C-terminal" evidence="10">
    <location>
        <begin position="828"/>
        <end position="991"/>
    </location>
</feature>
<dbReference type="GO" id="GO:0045003">
    <property type="term" value="P:double-strand break repair via synthesis-dependent strand annealing"/>
    <property type="evidence" value="ECO:0007669"/>
    <property type="project" value="TreeGrafter"/>
</dbReference>
<feature type="compositionally biased region" description="Polar residues" evidence="8">
    <location>
        <begin position="388"/>
        <end position="403"/>
    </location>
</feature>